<dbReference type="AlphaFoldDB" id="A0A7R8AQS5"/>
<keyword evidence="3 6" id="KW-0812">Transmembrane</keyword>
<dbReference type="Gene3D" id="1.20.1250.20">
    <property type="entry name" value="MFS general substrate transporter like domains"/>
    <property type="match status" value="1"/>
</dbReference>
<comment type="similarity">
    <text evidence="2">Belongs to the major facilitator superfamily. Sugar transporter (TC 2.A.1.1) family.</text>
</comment>
<evidence type="ECO:0000256" key="6">
    <source>
        <dbReference type="SAM" id="Phobius"/>
    </source>
</evidence>
<dbReference type="Proteomes" id="UP000654913">
    <property type="component" value="Chromosome 6"/>
</dbReference>
<dbReference type="PANTHER" id="PTHR48022:SF10">
    <property type="entry name" value="MAJOR FACILITATOR SUPERFAMILY (MFS) PROFILE DOMAIN-CONTAINING PROTEIN"/>
    <property type="match status" value="1"/>
</dbReference>
<dbReference type="InterPro" id="IPR050360">
    <property type="entry name" value="MFS_Sugar_Transporters"/>
</dbReference>
<dbReference type="Pfam" id="PF00083">
    <property type="entry name" value="Sugar_tr"/>
    <property type="match status" value="1"/>
</dbReference>
<evidence type="ECO:0000256" key="3">
    <source>
        <dbReference type="ARBA" id="ARBA00022692"/>
    </source>
</evidence>
<feature type="transmembrane region" description="Helical" evidence="6">
    <location>
        <begin position="315"/>
        <end position="338"/>
    </location>
</feature>
<feature type="transmembrane region" description="Helical" evidence="6">
    <location>
        <begin position="283"/>
        <end position="309"/>
    </location>
</feature>
<protein>
    <recommendedName>
        <fullName evidence="7">Major facilitator superfamily (MFS) profile domain-containing protein</fullName>
    </recommendedName>
</protein>
<comment type="subcellular location">
    <subcellularLocation>
        <location evidence="1">Membrane</location>
        <topology evidence="1">Multi-pass membrane protein</topology>
    </subcellularLocation>
</comment>
<reference evidence="8" key="1">
    <citation type="submission" date="2021-01" db="EMBL/GenBank/DDBJ databases">
        <authorList>
            <consortium name="Aspergillus puulaauensis MK2 genome sequencing consortium"/>
            <person name="Kazuki M."/>
            <person name="Futagami T."/>
        </authorList>
    </citation>
    <scope>NUCLEOTIDE SEQUENCE</scope>
    <source>
        <strain evidence="8">MK2</strain>
    </source>
</reference>
<dbReference type="PANTHER" id="PTHR48022">
    <property type="entry name" value="PLASTIDIC GLUCOSE TRANSPORTER 4"/>
    <property type="match status" value="1"/>
</dbReference>
<organism evidence="8 9">
    <name type="scientific">Aspergillus puulaauensis</name>
    <dbReference type="NCBI Taxonomy" id="1220207"/>
    <lineage>
        <taxon>Eukaryota</taxon>
        <taxon>Fungi</taxon>
        <taxon>Dikarya</taxon>
        <taxon>Ascomycota</taxon>
        <taxon>Pezizomycotina</taxon>
        <taxon>Eurotiomycetes</taxon>
        <taxon>Eurotiomycetidae</taxon>
        <taxon>Eurotiales</taxon>
        <taxon>Aspergillaceae</taxon>
        <taxon>Aspergillus</taxon>
    </lineage>
</organism>
<feature type="transmembrane region" description="Helical" evidence="6">
    <location>
        <begin position="449"/>
        <end position="467"/>
    </location>
</feature>
<evidence type="ECO:0000256" key="1">
    <source>
        <dbReference type="ARBA" id="ARBA00004141"/>
    </source>
</evidence>
<reference evidence="8" key="2">
    <citation type="submission" date="2021-02" db="EMBL/GenBank/DDBJ databases">
        <title>Aspergillus puulaauensis MK2 genome sequence.</title>
        <authorList>
            <person name="Futagami T."/>
            <person name="Mori K."/>
            <person name="Kadooka C."/>
            <person name="Tanaka T."/>
        </authorList>
    </citation>
    <scope>NUCLEOTIDE SEQUENCE</scope>
    <source>
        <strain evidence="8">MK2</strain>
    </source>
</reference>
<dbReference type="KEGG" id="apuu:APUU_60749S"/>
<evidence type="ECO:0000259" key="7">
    <source>
        <dbReference type="PROSITE" id="PS50850"/>
    </source>
</evidence>
<evidence type="ECO:0000313" key="9">
    <source>
        <dbReference type="Proteomes" id="UP000654913"/>
    </source>
</evidence>
<keyword evidence="4 6" id="KW-1133">Transmembrane helix</keyword>
<dbReference type="RefSeq" id="XP_041559895.1">
    <property type="nucleotide sequence ID" value="XM_041694023.1"/>
</dbReference>
<feature type="domain" description="Major facilitator superfamily (MFS) profile" evidence="7">
    <location>
        <begin position="26"/>
        <end position="471"/>
    </location>
</feature>
<dbReference type="PROSITE" id="PS00217">
    <property type="entry name" value="SUGAR_TRANSPORT_2"/>
    <property type="match status" value="1"/>
</dbReference>
<feature type="transmembrane region" description="Helical" evidence="6">
    <location>
        <begin position="21"/>
        <end position="39"/>
    </location>
</feature>
<gene>
    <name evidence="8" type="ORF">APUU_60749S</name>
</gene>
<feature type="transmembrane region" description="Helical" evidence="6">
    <location>
        <begin position="415"/>
        <end position="437"/>
    </location>
</feature>
<proteinExistence type="inferred from homology"/>
<evidence type="ECO:0000256" key="4">
    <source>
        <dbReference type="ARBA" id="ARBA00022989"/>
    </source>
</evidence>
<keyword evidence="9" id="KW-1185">Reference proteome</keyword>
<feature type="transmembrane region" description="Helical" evidence="6">
    <location>
        <begin position="106"/>
        <end position="128"/>
    </location>
</feature>
<evidence type="ECO:0000256" key="2">
    <source>
        <dbReference type="ARBA" id="ARBA00010992"/>
    </source>
</evidence>
<dbReference type="GO" id="GO:0016020">
    <property type="term" value="C:membrane"/>
    <property type="evidence" value="ECO:0007669"/>
    <property type="project" value="UniProtKB-SubCell"/>
</dbReference>
<feature type="transmembrane region" description="Helical" evidence="6">
    <location>
        <begin position="378"/>
        <end position="403"/>
    </location>
</feature>
<dbReference type="InterPro" id="IPR005828">
    <property type="entry name" value="MFS_sugar_transport-like"/>
</dbReference>
<feature type="transmembrane region" description="Helical" evidence="6">
    <location>
        <begin position="76"/>
        <end position="94"/>
    </location>
</feature>
<dbReference type="PROSITE" id="PS50850">
    <property type="entry name" value="MFS"/>
    <property type="match status" value="1"/>
</dbReference>
<keyword evidence="5 6" id="KW-0472">Membrane</keyword>
<dbReference type="InterPro" id="IPR036259">
    <property type="entry name" value="MFS_trans_sf"/>
</dbReference>
<dbReference type="OrthoDB" id="6133115at2759"/>
<feature type="transmembrane region" description="Helical" evidence="6">
    <location>
        <begin position="134"/>
        <end position="151"/>
    </location>
</feature>
<feature type="transmembrane region" description="Helical" evidence="6">
    <location>
        <begin position="345"/>
        <end position="366"/>
    </location>
</feature>
<name>A0A7R8AQS5_9EURO</name>
<evidence type="ECO:0000256" key="5">
    <source>
        <dbReference type="ARBA" id="ARBA00023136"/>
    </source>
</evidence>
<dbReference type="InterPro" id="IPR005829">
    <property type="entry name" value="Sugar_transporter_CS"/>
</dbReference>
<sequence length="506" mass="54942">MVVNRVLTSETNILSLIRTESRLVCISIFIALAQFQYGYDSAAVSGFQSMPGFLKVFGYLDPGTALGYNISTSVQTLVQSLMQVGGLLSCLVIFKYGAYISNKGGLWAGSAFSVLAIILQISSTHLGALYAGRLFLGISNGLFLTYSATYLGEIASAHLRGSAVGLVTFQTSFGALIGILVDNYTTRYTSRAAYQIPLGVMFVVPALLSIGLLFLPESPRHYVRLGLDEKAEDSIRVLRGVSDRDRLAAEVSSIKEAWVFESEAGQSVRMTDAFRRPDIKRTILSLCASVGQTASGIIFFSGFSVYFYAEAGVTNYFVWVMMSLAIALTGNMGAFVVMRFVERRILLGTCSALNAAVMFSIAAVYTRLSVESYTAARILVAMGTLFTWLYGIGQGPVLWALTVELPSQRLRSKTVGLATGFNYIFGWVATYCTPYFINPGALNWGPKYCYIWGASNVILALWAFTMVPNLKGRSLEDISTSLVSLPATKSAESGVVVDHCEDASRE</sequence>
<feature type="transmembrane region" description="Helical" evidence="6">
    <location>
        <begin position="193"/>
        <end position="215"/>
    </location>
</feature>
<evidence type="ECO:0000313" key="8">
    <source>
        <dbReference type="EMBL" id="BCS27701.1"/>
    </source>
</evidence>
<dbReference type="GO" id="GO:0005351">
    <property type="term" value="F:carbohydrate:proton symporter activity"/>
    <property type="evidence" value="ECO:0007669"/>
    <property type="project" value="TreeGrafter"/>
</dbReference>
<dbReference type="EMBL" id="AP024448">
    <property type="protein sequence ID" value="BCS27701.1"/>
    <property type="molecule type" value="Genomic_DNA"/>
</dbReference>
<feature type="transmembrane region" description="Helical" evidence="6">
    <location>
        <begin position="163"/>
        <end position="181"/>
    </location>
</feature>
<accession>A0A7R8AQS5</accession>
<dbReference type="SUPFAM" id="SSF103473">
    <property type="entry name" value="MFS general substrate transporter"/>
    <property type="match status" value="1"/>
</dbReference>
<dbReference type="GeneID" id="64977706"/>
<dbReference type="InterPro" id="IPR020846">
    <property type="entry name" value="MFS_dom"/>
</dbReference>